<name>A0A831RWB5_9GAMM</name>
<proteinExistence type="predicted"/>
<evidence type="ECO:0000256" key="1">
    <source>
        <dbReference type="SAM" id="Phobius"/>
    </source>
</evidence>
<dbReference type="AlphaFoldDB" id="A0A831RWB5"/>
<keyword evidence="1" id="KW-0472">Membrane</keyword>
<organism evidence="2">
    <name type="scientific">Thiolapillus brandeum</name>
    <dbReference type="NCBI Taxonomy" id="1076588"/>
    <lineage>
        <taxon>Bacteria</taxon>
        <taxon>Pseudomonadati</taxon>
        <taxon>Pseudomonadota</taxon>
        <taxon>Gammaproteobacteria</taxon>
        <taxon>Chromatiales</taxon>
        <taxon>Sedimenticolaceae</taxon>
        <taxon>Thiolapillus</taxon>
    </lineage>
</organism>
<gene>
    <name evidence="2" type="ORF">ENJ12_00645</name>
</gene>
<reference evidence="2" key="1">
    <citation type="journal article" date="2020" name="mSystems">
        <title>Genome- and Community-Level Interaction Insights into Carbon Utilization and Element Cycling Functions of Hydrothermarchaeota in Hydrothermal Sediment.</title>
        <authorList>
            <person name="Zhou Z."/>
            <person name="Liu Y."/>
            <person name="Xu W."/>
            <person name="Pan J."/>
            <person name="Luo Z.H."/>
            <person name="Li M."/>
        </authorList>
    </citation>
    <scope>NUCLEOTIDE SEQUENCE [LARGE SCALE GENOMIC DNA]</scope>
    <source>
        <strain evidence="2">HyVt-458</strain>
    </source>
</reference>
<evidence type="ECO:0000313" key="2">
    <source>
        <dbReference type="EMBL" id="HEC05333.1"/>
    </source>
</evidence>
<accession>A0A831RWB5</accession>
<keyword evidence="1" id="KW-0812">Transmembrane</keyword>
<comment type="caution">
    <text evidence="2">The sequence shown here is derived from an EMBL/GenBank/DDBJ whole genome shotgun (WGS) entry which is preliminary data.</text>
</comment>
<dbReference type="Proteomes" id="UP000886339">
    <property type="component" value="Unassembled WGS sequence"/>
</dbReference>
<protein>
    <submittedName>
        <fullName evidence="2">Uncharacterized protein</fullName>
    </submittedName>
</protein>
<dbReference type="EMBL" id="DRLF01000024">
    <property type="protein sequence ID" value="HEC05333.1"/>
    <property type="molecule type" value="Genomic_DNA"/>
</dbReference>
<keyword evidence="1" id="KW-1133">Transmembrane helix</keyword>
<feature type="transmembrane region" description="Helical" evidence="1">
    <location>
        <begin position="20"/>
        <end position="38"/>
    </location>
</feature>
<sequence length="110" mass="12834">MPEIMHQDSQQNTTFHPFRLILVILAMLIGISFAAQWYSRNVTMPRYCEYSGDMLERVREVLTEKTPAGQGDRKPYIIAARLTFLVPRKPDEPLNSYLARLQRHIDQQCP</sequence>